<reference evidence="3" key="1">
    <citation type="submission" date="2020-10" db="EMBL/GenBank/DDBJ databases">
        <title>Unveiling of a novel bifunctional photoreceptor, Dualchrome1, isolated from a cosmopolitan green alga.</title>
        <authorList>
            <person name="Suzuki S."/>
            <person name="Kawachi M."/>
        </authorList>
    </citation>
    <scope>NUCLEOTIDE SEQUENCE</scope>
    <source>
        <strain evidence="3">NIES 2893</strain>
    </source>
</reference>
<dbReference type="Pfam" id="PF04127">
    <property type="entry name" value="DFP"/>
    <property type="match status" value="2"/>
</dbReference>
<dbReference type="Proteomes" id="UP000660262">
    <property type="component" value="Unassembled WGS sequence"/>
</dbReference>
<dbReference type="InterPro" id="IPR007085">
    <property type="entry name" value="DNA/pantothenate-metab_flavo_C"/>
</dbReference>
<evidence type="ECO:0000313" key="3">
    <source>
        <dbReference type="EMBL" id="GHP06267.1"/>
    </source>
</evidence>
<proteinExistence type="inferred from homology"/>
<evidence type="ECO:0000256" key="1">
    <source>
        <dbReference type="ARBA" id="ARBA00005703"/>
    </source>
</evidence>
<feature type="domain" description="DNA/pantothenate metabolism flavoprotein C-terminal" evidence="2">
    <location>
        <begin position="172"/>
        <end position="275"/>
    </location>
</feature>
<dbReference type="PANTHER" id="PTHR12290">
    <property type="entry name" value="CORNICHON-RELATED"/>
    <property type="match status" value="1"/>
</dbReference>
<dbReference type="GO" id="GO:0003824">
    <property type="term" value="F:catalytic activity"/>
    <property type="evidence" value="ECO:0007669"/>
    <property type="project" value="UniProtKB-ARBA"/>
</dbReference>
<protein>
    <recommendedName>
        <fullName evidence="2">DNA/pantothenate metabolism flavoprotein C-terminal domain-containing protein</fullName>
    </recommendedName>
</protein>
<accession>A0A830HML5</accession>
<comment type="similarity">
    <text evidence="1">Belongs to the PPC synthetase family.</text>
</comment>
<feature type="domain" description="DNA/pantothenate metabolism flavoprotein C-terminal" evidence="2">
    <location>
        <begin position="44"/>
        <end position="109"/>
    </location>
</feature>
<dbReference type="EMBL" id="BNJQ01000012">
    <property type="protein sequence ID" value="GHP06267.1"/>
    <property type="molecule type" value="Genomic_DNA"/>
</dbReference>
<comment type="caution">
    <text evidence="3">The sequence shown here is derived from an EMBL/GenBank/DDBJ whole genome shotgun (WGS) entry which is preliminary data.</text>
</comment>
<dbReference type="GO" id="GO:0015937">
    <property type="term" value="P:coenzyme A biosynthetic process"/>
    <property type="evidence" value="ECO:0007669"/>
    <property type="project" value="UniProtKB-ARBA"/>
</dbReference>
<evidence type="ECO:0000259" key="2">
    <source>
        <dbReference type="Pfam" id="PF04127"/>
    </source>
</evidence>
<name>A0A830HML5_9CHLO</name>
<sequence length="319" mass="34674">MAQHHQQQQQQLVDGWPPHETLSHLPPLVSLVRDFAANNATSPMVVVTSGGTTVPLERNCVRYIDNFSTGTRGAASAEEFLSLGYAVIFVHRKTSIPAFARGLSISRVLASLSLSPTNDVQLDASTSQTDKDALLDALRRRESHESLAHKLLAVPFTTLFEYLVLLQSIADVVKPLGNRAMFYLAAAVSDYYVPWDDMPEHKIQSGGGQGPGLTLSLKPVPKMLGVLTKEWAPDAFIVSFKLETDETILIAKAAKSIRSYGVHMVVANQLDTRDKKVALVEPDGAAVEGVRCTAIEVESGRVDAKLCASVAEKHVKFQS</sequence>
<dbReference type="Gene3D" id="3.40.50.10300">
    <property type="entry name" value="CoaB-like"/>
    <property type="match status" value="1"/>
</dbReference>
<keyword evidence="4" id="KW-1185">Reference proteome</keyword>
<dbReference type="AlphaFoldDB" id="A0A830HML5"/>
<evidence type="ECO:0000313" key="4">
    <source>
        <dbReference type="Proteomes" id="UP000660262"/>
    </source>
</evidence>
<dbReference type="InterPro" id="IPR035929">
    <property type="entry name" value="CoaB-like_sf"/>
</dbReference>
<organism evidence="3 4">
    <name type="scientific">Pycnococcus provasolii</name>
    <dbReference type="NCBI Taxonomy" id="41880"/>
    <lineage>
        <taxon>Eukaryota</taxon>
        <taxon>Viridiplantae</taxon>
        <taxon>Chlorophyta</taxon>
        <taxon>Pseudoscourfieldiophyceae</taxon>
        <taxon>Pseudoscourfieldiales</taxon>
        <taxon>Pycnococcaceae</taxon>
        <taxon>Pycnococcus</taxon>
    </lineage>
</organism>
<gene>
    <name evidence="3" type="ORF">PPROV_000501400</name>
</gene>
<dbReference type="SUPFAM" id="SSF102645">
    <property type="entry name" value="CoaB-like"/>
    <property type="match status" value="1"/>
</dbReference>
<dbReference type="OrthoDB" id="70224at2759"/>